<dbReference type="OrthoDB" id="10011262at2759"/>
<dbReference type="SMART" id="SM01381">
    <property type="entry name" value="7TM_GPCR_Srsx"/>
    <property type="match status" value="1"/>
</dbReference>
<dbReference type="EMBL" id="MTYJ01000070">
    <property type="protein sequence ID" value="OQV16786.1"/>
    <property type="molecule type" value="Genomic_DNA"/>
</dbReference>
<evidence type="ECO:0000313" key="8">
    <source>
        <dbReference type="Proteomes" id="UP000192578"/>
    </source>
</evidence>
<proteinExistence type="predicted"/>
<evidence type="ECO:0000256" key="4">
    <source>
        <dbReference type="ARBA" id="ARBA00023136"/>
    </source>
</evidence>
<dbReference type="PANTHER" id="PTHR46641:SF22">
    <property type="entry name" value="PROCTOLIN RECEPTOR, ISOFORM A"/>
    <property type="match status" value="1"/>
</dbReference>
<keyword evidence="2 5" id="KW-0812">Transmembrane</keyword>
<dbReference type="GO" id="GO:0008528">
    <property type="term" value="F:G protein-coupled peptide receptor activity"/>
    <property type="evidence" value="ECO:0007669"/>
    <property type="project" value="InterPro"/>
</dbReference>
<feature type="transmembrane region" description="Helical" evidence="5">
    <location>
        <begin position="295"/>
        <end position="315"/>
    </location>
</feature>
<feature type="transmembrane region" description="Helical" evidence="5">
    <location>
        <begin position="108"/>
        <end position="132"/>
    </location>
</feature>
<protein>
    <recommendedName>
        <fullName evidence="6">G-protein coupled receptors family 1 profile domain-containing protein</fullName>
    </recommendedName>
</protein>
<evidence type="ECO:0000313" key="7">
    <source>
        <dbReference type="EMBL" id="OQV16786.1"/>
    </source>
</evidence>
<comment type="caution">
    <text evidence="7">The sequence shown here is derived from an EMBL/GenBank/DDBJ whole genome shotgun (WGS) entry which is preliminary data.</text>
</comment>
<feature type="transmembrane region" description="Helical" evidence="5">
    <location>
        <begin position="202"/>
        <end position="231"/>
    </location>
</feature>
<dbReference type="PROSITE" id="PS50262">
    <property type="entry name" value="G_PROTEIN_RECEP_F1_2"/>
    <property type="match status" value="1"/>
</dbReference>
<comment type="subcellular location">
    <subcellularLocation>
        <location evidence="1">Membrane</location>
    </subcellularLocation>
</comment>
<feature type="transmembrane region" description="Helical" evidence="5">
    <location>
        <begin position="257"/>
        <end position="283"/>
    </location>
</feature>
<reference evidence="8" key="1">
    <citation type="submission" date="2017-01" db="EMBL/GenBank/DDBJ databases">
        <title>Comparative genomics of anhydrobiosis in the tardigrade Hypsibius dujardini.</title>
        <authorList>
            <person name="Yoshida Y."/>
            <person name="Koutsovoulos G."/>
            <person name="Laetsch D."/>
            <person name="Stevens L."/>
            <person name="Kumar S."/>
            <person name="Horikawa D."/>
            <person name="Ishino K."/>
            <person name="Komine S."/>
            <person name="Tomita M."/>
            <person name="Blaxter M."/>
            <person name="Arakawa K."/>
        </authorList>
    </citation>
    <scope>NUCLEOTIDE SEQUENCE [LARGE SCALE GENOMIC DNA]</scope>
    <source>
        <strain evidence="8">Z151</strain>
    </source>
</reference>
<dbReference type="SUPFAM" id="SSF81321">
    <property type="entry name" value="Family A G protein-coupled receptor-like"/>
    <property type="match status" value="1"/>
</dbReference>
<organism evidence="7 8">
    <name type="scientific">Hypsibius exemplaris</name>
    <name type="common">Freshwater tardigrade</name>
    <dbReference type="NCBI Taxonomy" id="2072580"/>
    <lineage>
        <taxon>Eukaryota</taxon>
        <taxon>Metazoa</taxon>
        <taxon>Ecdysozoa</taxon>
        <taxon>Tardigrada</taxon>
        <taxon>Eutardigrada</taxon>
        <taxon>Parachela</taxon>
        <taxon>Hypsibioidea</taxon>
        <taxon>Hypsibiidae</taxon>
        <taxon>Hypsibius</taxon>
    </lineage>
</organism>
<keyword evidence="4 5" id="KW-0472">Membrane</keyword>
<evidence type="ECO:0000259" key="6">
    <source>
        <dbReference type="PROSITE" id="PS50262"/>
    </source>
</evidence>
<dbReference type="Gene3D" id="1.20.1070.10">
    <property type="entry name" value="Rhodopsin 7-helix transmembrane proteins"/>
    <property type="match status" value="1"/>
</dbReference>
<name>A0A1W0WNJ1_HYPEX</name>
<dbReference type="AlphaFoldDB" id="A0A1W0WNJ1"/>
<dbReference type="PANTHER" id="PTHR46641">
    <property type="entry name" value="FMRFAMIDE RECEPTOR-RELATED"/>
    <property type="match status" value="1"/>
</dbReference>
<dbReference type="GO" id="GO:0016020">
    <property type="term" value="C:membrane"/>
    <property type="evidence" value="ECO:0007669"/>
    <property type="project" value="UniProtKB-SubCell"/>
</dbReference>
<evidence type="ECO:0000256" key="1">
    <source>
        <dbReference type="ARBA" id="ARBA00004370"/>
    </source>
</evidence>
<evidence type="ECO:0000256" key="5">
    <source>
        <dbReference type="SAM" id="Phobius"/>
    </source>
</evidence>
<dbReference type="PRINTS" id="PR00237">
    <property type="entry name" value="GPCRRHODOPSN"/>
</dbReference>
<feature type="transmembrane region" description="Helical" evidence="5">
    <location>
        <begin position="152"/>
        <end position="173"/>
    </location>
</feature>
<dbReference type="Pfam" id="PF10324">
    <property type="entry name" value="7TM_GPCR_Srw"/>
    <property type="match status" value="1"/>
</dbReference>
<feature type="transmembrane region" description="Helical" evidence="5">
    <location>
        <begin position="75"/>
        <end position="96"/>
    </location>
</feature>
<keyword evidence="8" id="KW-1185">Reference proteome</keyword>
<evidence type="ECO:0000256" key="3">
    <source>
        <dbReference type="ARBA" id="ARBA00022989"/>
    </source>
</evidence>
<sequence length="393" mass="44094">MDCQVGVVNCDPANISSATEAGSEDDLYYDDFLRNSRFIIQRILIPIVCILGIIVNSLTILVFSQRRLRTSTNIYLRALATFDLIYLTSVFALSFYRYNYHHPYFLYYQPYGLFITDFASNTSVWLTAAFTIERFFVVSNPMKILKYASTQVAQRIVVLVAAVCFVCTLSTVFENRVVHVHSNTTNATTLELHPTALGSNQIYMRFISTFSAIFFVLIPFVTIATLNCFLVKSIRLARNIREHLSPAHVASEIRTTFILVVVVVMFLVCQGPTATIMIVSLFVQLDNSLYRGINNIFNLLVAINACSNFFLYVGLSVKFRQTFLGLLFSRINAKLLPRSFRDQHEAGRRKSYGAGGALTNGGHHHAGAGTYQGGPHGCHRTEQSCLTEAETSF</sequence>
<feature type="transmembrane region" description="Helical" evidence="5">
    <location>
        <begin position="43"/>
        <end position="63"/>
    </location>
</feature>
<dbReference type="InterPro" id="IPR017452">
    <property type="entry name" value="GPCR_Rhodpsn_7TM"/>
</dbReference>
<gene>
    <name evidence="7" type="ORF">BV898_09142</name>
</gene>
<dbReference type="CDD" id="cd14978">
    <property type="entry name" value="7tmA_FMRFamide_R-like"/>
    <property type="match status" value="1"/>
</dbReference>
<dbReference type="InterPro" id="IPR019427">
    <property type="entry name" value="7TM_GPCR_serpentine_rcpt_Srw"/>
</dbReference>
<dbReference type="InterPro" id="IPR000276">
    <property type="entry name" value="GPCR_Rhodpsn"/>
</dbReference>
<feature type="domain" description="G-protein coupled receptors family 1 profile" evidence="6">
    <location>
        <begin position="55"/>
        <end position="312"/>
    </location>
</feature>
<dbReference type="Proteomes" id="UP000192578">
    <property type="component" value="Unassembled WGS sequence"/>
</dbReference>
<keyword evidence="3 5" id="KW-1133">Transmembrane helix</keyword>
<evidence type="ECO:0000256" key="2">
    <source>
        <dbReference type="ARBA" id="ARBA00022692"/>
    </source>
</evidence>
<accession>A0A1W0WNJ1</accession>
<dbReference type="InterPro" id="IPR052954">
    <property type="entry name" value="GPCR-Ligand_Int"/>
</dbReference>